<evidence type="ECO:0000313" key="3">
    <source>
        <dbReference type="Proteomes" id="UP001626550"/>
    </source>
</evidence>
<accession>A0ABD2PX26</accession>
<feature type="compositionally biased region" description="Polar residues" evidence="1">
    <location>
        <begin position="185"/>
        <end position="211"/>
    </location>
</feature>
<evidence type="ECO:0000256" key="1">
    <source>
        <dbReference type="SAM" id="MobiDB-lite"/>
    </source>
</evidence>
<evidence type="ECO:0000313" key="2">
    <source>
        <dbReference type="EMBL" id="KAL3311984.1"/>
    </source>
</evidence>
<dbReference type="EMBL" id="JBJKFK010001927">
    <property type="protein sequence ID" value="KAL3311984.1"/>
    <property type="molecule type" value="Genomic_DNA"/>
</dbReference>
<organism evidence="2 3">
    <name type="scientific">Cichlidogyrus casuarinus</name>
    <dbReference type="NCBI Taxonomy" id="1844966"/>
    <lineage>
        <taxon>Eukaryota</taxon>
        <taxon>Metazoa</taxon>
        <taxon>Spiralia</taxon>
        <taxon>Lophotrochozoa</taxon>
        <taxon>Platyhelminthes</taxon>
        <taxon>Monogenea</taxon>
        <taxon>Monopisthocotylea</taxon>
        <taxon>Dactylogyridea</taxon>
        <taxon>Ancyrocephalidae</taxon>
        <taxon>Cichlidogyrus</taxon>
    </lineage>
</organism>
<dbReference type="AlphaFoldDB" id="A0ABD2PX26"/>
<dbReference type="Proteomes" id="UP001626550">
    <property type="component" value="Unassembled WGS sequence"/>
</dbReference>
<protein>
    <submittedName>
        <fullName evidence="2">Uncharacterized protein</fullName>
    </submittedName>
</protein>
<name>A0ABD2PX26_9PLAT</name>
<proteinExistence type="predicted"/>
<gene>
    <name evidence="2" type="ORF">Ciccas_009429</name>
</gene>
<comment type="caution">
    <text evidence="2">The sequence shown here is derived from an EMBL/GenBank/DDBJ whole genome shotgun (WGS) entry which is preliminary data.</text>
</comment>
<reference evidence="2 3" key="1">
    <citation type="submission" date="2024-11" db="EMBL/GenBank/DDBJ databases">
        <title>Adaptive evolution of stress response genes in parasites aligns with host niche diversity.</title>
        <authorList>
            <person name="Hahn C."/>
            <person name="Resl P."/>
        </authorList>
    </citation>
    <scope>NUCLEOTIDE SEQUENCE [LARGE SCALE GENOMIC DNA]</scope>
    <source>
        <strain evidence="2">EGGRZ-B1_66</strain>
        <tissue evidence="2">Body</tissue>
    </source>
</reference>
<sequence length="342" mass="38308">MNKIDDPEVGLTRSIESAINYHDYYGDFLDLLHSDVHCIPVILLGQRYGCPRLPNEVEKRVFTEMLRELKLHHKHDQVKCLAEYLPRFETDVFASSDEHASHLVLLPKQRILASFGRECNNGHDVAEHWAQLKPVIATLFHYGLHLVHKNSAQPCELPELSSDLEQASNKLVYEKCALTAKAKCSSCSNDDGQTTPFSGANSVAETEQHSSPLREYTNRSAGEDSLEASPFATATFASNKSLDDSVLDLSQPVVIHREIVDLHRFLHTETAATFTDLIPQSGGKLDQLLNDRLEQIVRRIRELTPQEGTNYRHFEVLFRRNSGISPSVSTQANIAAGDPISL</sequence>
<keyword evidence="3" id="KW-1185">Reference proteome</keyword>
<feature type="region of interest" description="Disordered" evidence="1">
    <location>
        <begin position="184"/>
        <end position="214"/>
    </location>
</feature>